<name>A0A2S0P875_9NEIS</name>
<dbReference type="PANTHER" id="PTHR23419:SF8">
    <property type="entry name" value="FI09726P"/>
    <property type="match status" value="1"/>
</dbReference>
<keyword evidence="3" id="KW-1185">Reference proteome</keyword>
<comment type="similarity">
    <text evidence="1">Belongs to the CutA family.</text>
</comment>
<dbReference type="Proteomes" id="UP000244173">
    <property type="component" value="Chromosome"/>
</dbReference>
<dbReference type="InterPro" id="IPR015867">
    <property type="entry name" value="N-reg_PII/ATP_PRibTrfase_C"/>
</dbReference>
<dbReference type="PANTHER" id="PTHR23419">
    <property type="entry name" value="DIVALENT CATION TOLERANCE CUTA-RELATED"/>
    <property type="match status" value="1"/>
</dbReference>
<dbReference type="InterPro" id="IPR011322">
    <property type="entry name" value="N-reg_PII-like_a/b"/>
</dbReference>
<accession>A0A2S0P875</accession>
<evidence type="ECO:0000313" key="2">
    <source>
        <dbReference type="EMBL" id="AVY93578.1"/>
    </source>
</evidence>
<gene>
    <name evidence="2" type="ORF">DAI18_05610</name>
</gene>
<dbReference type="KEGG" id="maer:DAI18_05610"/>
<dbReference type="OrthoDB" id="37622at2"/>
<evidence type="ECO:0000256" key="1">
    <source>
        <dbReference type="ARBA" id="ARBA00010169"/>
    </source>
</evidence>
<dbReference type="AlphaFoldDB" id="A0A2S0P875"/>
<dbReference type="GO" id="GO:0010038">
    <property type="term" value="P:response to metal ion"/>
    <property type="evidence" value="ECO:0007669"/>
    <property type="project" value="InterPro"/>
</dbReference>
<dbReference type="Gene3D" id="3.30.70.120">
    <property type="match status" value="1"/>
</dbReference>
<evidence type="ECO:0000313" key="3">
    <source>
        <dbReference type="Proteomes" id="UP000244173"/>
    </source>
</evidence>
<protein>
    <submittedName>
        <fullName evidence="2">Divalent-cation tolerance protein CutA</fullName>
    </submittedName>
</protein>
<dbReference type="RefSeq" id="WP_036385476.1">
    <property type="nucleotide sequence ID" value="NZ_CALFSO010000114.1"/>
</dbReference>
<organism evidence="2 3">
    <name type="scientific">Microvirgula aerodenitrificans</name>
    <dbReference type="NCBI Taxonomy" id="57480"/>
    <lineage>
        <taxon>Bacteria</taxon>
        <taxon>Pseudomonadati</taxon>
        <taxon>Pseudomonadota</taxon>
        <taxon>Betaproteobacteria</taxon>
        <taxon>Neisseriales</taxon>
        <taxon>Aquaspirillaceae</taxon>
        <taxon>Microvirgula</taxon>
    </lineage>
</organism>
<reference evidence="2 3" key="1">
    <citation type="submission" date="2018-04" db="EMBL/GenBank/DDBJ databases">
        <title>Denitrifier Microvirgula.</title>
        <authorList>
            <person name="Anderson E."/>
            <person name="Jang J."/>
            <person name="Ishii S."/>
        </authorList>
    </citation>
    <scope>NUCLEOTIDE SEQUENCE [LARGE SCALE GENOMIC DNA]</scope>
    <source>
        <strain evidence="2 3">BE2.4</strain>
    </source>
</reference>
<proteinExistence type="inferred from homology"/>
<dbReference type="InterPro" id="IPR004323">
    <property type="entry name" value="Ion_tolerance_CutA"/>
</dbReference>
<dbReference type="GO" id="GO:0005507">
    <property type="term" value="F:copper ion binding"/>
    <property type="evidence" value="ECO:0007669"/>
    <property type="project" value="TreeGrafter"/>
</dbReference>
<sequence>MDESSRLSEVLVGLVNVPDIECARLVAKELVGSRLAACVNLLPAVESVYRWEGRVETASEVTLVIKTVRAAWPALERQVQALHPYAVPEILALPVTAGLPAYINWVASESISSTDA</sequence>
<dbReference type="STRING" id="1122240.GCA_000620105_01177"/>
<dbReference type="Pfam" id="PF03091">
    <property type="entry name" value="CutA1"/>
    <property type="match status" value="1"/>
</dbReference>
<dbReference type="EMBL" id="CP028519">
    <property type="protein sequence ID" value="AVY93578.1"/>
    <property type="molecule type" value="Genomic_DNA"/>
</dbReference>
<dbReference type="SUPFAM" id="SSF54913">
    <property type="entry name" value="GlnB-like"/>
    <property type="match status" value="1"/>
</dbReference>